<evidence type="ECO:0000256" key="1">
    <source>
        <dbReference type="ARBA" id="ARBA00004429"/>
    </source>
</evidence>
<dbReference type="Pfam" id="PF13807">
    <property type="entry name" value="GNVR"/>
    <property type="match status" value="1"/>
</dbReference>
<evidence type="ECO:0000256" key="12">
    <source>
        <dbReference type="ARBA" id="ARBA00022989"/>
    </source>
</evidence>
<evidence type="ECO:0000256" key="3">
    <source>
        <dbReference type="ARBA" id="ARBA00008883"/>
    </source>
</evidence>
<dbReference type="EC" id="2.7.10.2" evidence="4"/>
<comment type="catalytic activity">
    <reaction evidence="15">
        <text>L-tyrosyl-[protein] + ATP = O-phospho-L-tyrosyl-[protein] + ADP + H(+)</text>
        <dbReference type="Rhea" id="RHEA:10596"/>
        <dbReference type="Rhea" id="RHEA-COMP:10136"/>
        <dbReference type="Rhea" id="RHEA-COMP:20101"/>
        <dbReference type="ChEBI" id="CHEBI:15378"/>
        <dbReference type="ChEBI" id="CHEBI:30616"/>
        <dbReference type="ChEBI" id="CHEBI:46858"/>
        <dbReference type="ChEBI" id="CHEBI:61978"/>
        <dbReference type="ChEBI" id="CHEBI:456216"/>
        <dbReference type="EC" id="2.7.10.2"/>
    </reaction>
</comment>
<accession>A0AAF1K4E1</accession>
<comment type="similarity">
    <text evidence="2">Belongs to the CpsD/CapB family.</text>
</comment>
<dbReference type="NCBIfam" id="TIGR01005">
    <property type="entry name" value="eps_transp_fam"/>
    <property type="match status" value="1"/>
</dbReference>
<dbReference type="NCBIfam" id="TIGR01007">
    <property type="entry name" value="eps_fam"/>
    <property type="match status" value="1"/>
</dbReference>
<evidence type="ECO:0000256" key="5">
    <source>
        <dbReference type="ARBA" id="ARBA00022475"/>
    </source>
</evidence>
<feature type="transmembrane region" description="Helical" evidence="16">
    <location>
        <begin position="453"/>
        <end position="473"/>
    </location>
</feature>
<dbReference type="InterPro" id="IPR025669">
    <property type="entry name" value="AAA_dom"/>
</dbReference>
<evidence type="ECO:0000256" key="11">
    <source>
        <dbReference type="ARBA" id="ARBA00022840"/>
    </source>
</evidence>
<dbReference type="GO" id="GO:0004715">
    <property type="term" value="F:non-membrane spanning protein tyrosine kinase activity"/>
    <property type="evidence" value="ECO:0007669"/>
    <property type="project" value="UniProtKB-EC"/>
</dbReference>
<name>A0AAF1K4E1_9HYPH</name>
<evidence type="ECO:0000256" key="4">
    <source>
        <dbReference type="ARBA" id="ARBA00011903"/>
    </source>
</evidence>
<reference evidence="21" key="2">
    <citation type="journal article" date="2023" name="MicrobiologyOpen">
        <title>Genomics of the tumorigenes clade of the family Rhizobiaceae and description of Rhizobium rhododendri sp. nov.</title>
        <authorList>
            <person name="Kuzmanovic N."/>
            <person name="diCenzo G.C."/>
            <person name="Bunk B."/>
            <person name="Sproeer C."/>
            <person name="Fruehling A."/>
            <person name="Neumann-Schaal M."/>
            <person name="Overmann J."/>
            <person name="Smalla K."/>
        </authorList>
    </citation>
    <scope>NUCLEOTIDE SEQUENCE [LARGE SCALE GENOMIC DNA]</scope>
    <source>
        <strain evidence="21">1078</strain>
    </source>
</reference>
<evidence type="ECO:0000256" key="13">
    <source>
        <dbReference type="ARBA" id="ARBA00023136"/>
    </source>
</evidence>
<dbReference type="PANTHER" id="PTHR32309">
    <property type="entry name" value="TYROSINE-PROTEIN KINASE"/>
    <property type="match status" value="1"/>
</dbReference>
<keyword evidence="11" id="KW-0067">ATP-binding</keyword>
<evidence type="ECO:0000256" key="6">
    <source>
        <dbReference type="ARBA" id="ARBA00022519"/>
    </source>
</evidence>
<dbReference type="PANTHER" id="PTHR32309:SF13">
    <property type="entry name" value="FERRIC ENTEROBACTIN TRANSPORT PROTEIN FEPE"/>
    <property type="match status" value="1"/>
</dbReference>
<dbReference type="EMBL" id="CP117255">
    <property type="protein sequence ID" value="WFR95504.1"/>
    <property type="molecule type" value="Genomic_DNA"/>
</dbReference>
<keyword evidence="10" id="KW-0418">Kinase</keyword>
<evidence type="ECO:0000313" key="21">
    <source>
        <dbReference type="Proteomes" id="UP000249499"/>
    </source>
</evidence>
<dbReference type="RefSeq" id="WP_111216240.1">
    <property type="nucleotide sequence ID" value="NZ_CP117255.1"/>
</dbReference>
<dbReference type="InterPro" id="IPR005702">
    <property type="entry name" value="Wzc-like_C"/>
</dbReference>
<evidence type="ECO:0000256" key="2">
    <source>
        <dbReference type="ARBA" id="ARBA00007316"/>
    </source>
</evidence>
<proteinExistence type="inferred from homology"/>
<evidence type="ECO:0000256" key="14">
    <source>
        <dbReference type="ARBA" id="ARBA00023137"/>
    </source>
</evidence>
<protein>
    <recommendedName>
        <fullName evidence="4">non-specific protein-tyrosine kinase</fullName>
        <ecNumber evidence="4">2.7.10.2</ecNumber>
    </recommendedName>
</protein>
<evidence type="ECO:0000259" key="19">
    <source>
        <dbReference type="Pfam" id="PF13807"/>
    </source>
</evidence>
<dbReference type="Pfam" id="PF02706">
    <property type="entry name" value="Wzz"/>
    <property type="match status" value="1"/>
</dbReference>
<evidence type="ECO:0000256" key="9">
    <source>
        <dbReference type="ARBA" id="ARBA00022741"/>
    </source>
</evidence>
<dbReference type="GO" id="GO:0005524">
    <property type="term" value="F:ATP binding"/>
    <property type="evidence" value="ECO:0007669"/>
    <property type="project" value="UniProtKB-KW"/>
</dbReference>
<comment type="similarity">
    <text evidence="3">Belongs to the etk/wzc family.</text>
</comment>
<evidence type="ECO:0000256" key="7">
    <source>
        <dbReference type="ARBA" id="ARBA00022679"/>
    </source>
</evidence>
<feature type="domain" description="Polysaccharide chain length determinant N-terminal" evidence="17">
    <location>
        <begin position="24"/>
        <end position="117"/>
    </location>
</feature>
<dbReference type="GO" id="GO:0005886">
    <property type="term" value="C:plasma membrane"/>
    <property type="evidence" value="ECO:0007669"/>
    <property type="project" value="UniProtKB-SubCell"/>
</dbReference>
<keyword evidence="12 16" id="KW-1133">Transmembrane helix</keyword>
<dbReference type="AlphaFoldDB" id="A0AAF1K4E1"/>
<reference evidence="20 21" key="1">
    <citation type="journal article" date="2018" name="Sci. Rep.">
        <title>Rhizobium tumorigenes sp. nov., a novel plant tumorigenic bacterium isolated from cane gall tumors on thornless blackberry.</title>
        <authorList>
            <person name="Kuzmanovi N."/>
            <person name="Smalla K."/>
            <person name="Gronow S."/>
            <person name="PuBawska J."/>
        </authorList>
    </citation>
    <scope>NUCLEOTIDE SEQUENCE [LARGE SCALE GENOMIC DNA]</scope>
    <source>
        <strain evidence="20 21">1078</strain>
    </source>
</reference>
<dbReference type="InterPro" id="IPR050445">
    <property type="entry name" value="Bact_polysacc_biosynth/exp"/>
</dbReference>
<keyword evidence="13 16" id="KW-0472">Membrane</keyword>
<dbReference type="InterPro" id="IPR003856">
    <property type="entry name" value="LPS_length_determ_N"/>
</dbReference>
<evidence type="ECO:0000256" key="10">
    <source>
        <dbReference type="ARBA" id="ARBA00022777"/>
    </source>
</evidence>
<sequence length="758" mass="83470">MLSPKKSNTDSWAGFDHDEISEIIDLDRILAAARRQWKVVAAAIGAFIVLGIVYLLLATPQYTANTSVLIDHGTSTIVNQMTDTTVPPGSVDEEGNILTQVEVLRSDTIAVAVIQKLDLLNNPDFVGKGPSWISKLIGSIKIKSWLGLGTPAVPVDEAEVKLENAAAQIERNMLVERVNRSFVLSISYTSPSPKLAQQIADGIADAYLVDKLNSKYDATRRASDWLQDRIEELRKKSLASDLAVQKFRSDNGLVETSGQLVSDQQLSQLNTALTTAQGDTAAAQAKYDRVESIIQSKNMDAVVSDVLGSTTINDLRKKYLDASKMQADIARRLGPDHEQAVRLRGEMQEYQRLMFEELGRIAQSYRNDLDVAKAREKSLADSVASATTVSATASDAQVQLRELERTRDTYRDLYQSFLTRYQQASQQESFPITEARVITKATFPIGASKPKKIIVLALSIILGGIVGGGIGVFREFRDRFFRTGDQVRDSLHQEYLGIAPIVKPVTAAEIVQDHPRSIRQVNGVSNYVAEHPLSAFAETMRSAKIAIDVESGERMAKVVGIVSSLPGEGKSTISMNFAQLLAMQGARTLLIDADLRNPGATRSIGRHAEAGLLEALLERRPIQDLLLIDQKTKLAFLPAIVKRRVPHSSELLSSPAMNALLDMARANFDYIVIDLPPLGPVVDARAISPNIDAFLFVVEWGKTSRKVVRSMFTSEPAIASKCAGVILNKVDTEKMKLYRAHGSSEYYYSRYTSYYHDN</sequence>
<dbReference type="CDD" id="cd05387">
    <property type="entry name" value="BY-kinase"/>
    <property type="match status" value="1"/>
</dbReference>
<dbReference type="Gene3D" id="3.40.50.300">
    <property type="entry name" value="P-loop containing nucleotide triphosphate hydrolases"/>
    <property type="match status" value="1"/>
</dbReference>
<dbReference type="InterPro" id="IPR027417">
    <property type="entry name" value="P-loop_NTPase"/>
</dbReference>
<dbReference type="Pfam" id="PF13614">
    <property type="entry name" value="AAA_31"/>
    <property type="match status" value="1"/>
</dbReference>
<keyword evidence="14" id="KW-0829">Tyrosine-protein kinase</keyword>
<keyword evidence="8 16" id="KW-0812">Transmembrane</keyword>
<evidence type="ECO:0000256" key="16">
    <source>
        <dbReference type="SAM" id="Phobius"/>
    </source>
</evidence>
<dbReference type="InterPro" id="IPR032807">
    <property type="entry name" value="GNVR"/>
</dbReference>
<gene>
    <name evidence="20" type="ORF">PR017_17365</name>
</gene>
<comment type="subcellular location">
    <subcellularLocation>
        <location evidence="1">Cell inner membrane</location>
        <topology evidence="1">Multi-pass membrane protein</topology>
    </subcellularLocation>
</comment>
<keyword evidence="21" id="KW-1185">Reference proteome</keyword>
<dbReference type="InterPro" id="IPR005700">
    <property type="entry name" value="EPS_ExoP-like"/>
</dbReference>
<organism evidence="20 21">
    <name type="scientific">Rhizobium tumorigenes</name>
    <dbReference type="NCBI Taxonomy" id="2041385"/>
    <lineage>
        <taxon>Bacteria</taxon>
        <taxon>Pseudomonadati</taxon>
        <taxon>Pseudomonadota</taxon>
        <taxon>Alphaproteobacteria</taxon>
        <taxon>Hyphomicrobiales</taxon>
        <taxon>Rhizobiaceae</taxon>
        <taxon>Rhizobium/Agrobacterium group</taxon>
        <taxon>Rhizobium</taxon>
    </lineage>
</organism>
<feature type="domain" description="AAA" evidence="18">
    <location>
        <begin position="557"/>
        <end position="681"/>
    </location>
</feature>
<keyword evidence="9" id="KW-0547">Nucleotide-binding</keyword>
<evidence type="ECO:0000256" key="8">
    <source>
        <dbReference type="ARBA" id="ARBA00022692"/>
    </source>
</evidence>
<keyword evidence="5" id="KW-1003">Cell membrane</keyword>
<evidence type="ECO:0000313" key="20">
    <source>
        <dbReference type="EMBL" id="WFR95504.1"/>
    </source>
</evidence>
<dbReference type="Proteomes" id="UP000249499">
    <property type="component" value="Chromosome"/>
</dbReference>
<evidence type="ECO:0000259" key="18">
    <source>
        <dbReference type="Pfam" id="PF13614"/>
    </source>
</evidence>
<dbReference type="SUPFAM" id="SSF52540">
    <property type="entry name" value="P-loop containing nucleoside triphosphate hydrolases"/>
    <property type="match status" value="1"/>
</dbReference>
<feature type="transmembrane region" description="Helical" evidence="16">
    <location>
        <begin position="37"/>
        <end position="57"/>
    </location>
</feature>
<keyword evidence="6" id="KW-0997">Cell inner membrane</keyword>
<evidence type="ECO:0000256" key="15">
    <source>
        <dbReference type="ARBA" id="ARBA00051245"/>
    </source>
</evidence>
<dbReference type="KEGG" id="rtu:PR017_17365"/>
<feature type="domain" description="Tyrosine-protein kinase G-rich" evidence="19">
    <location>
        <begin position="400"/>
        <end position="475"/>
    </location>
</feature>
<keyword evidence="7 20" id="KW-0808">Transferase</keyword>
<evidence type="ECO:0000259" key="17">
    <source>
        <dbReference type="Pfam" id="PF02706"/>
    </source>
</evidence>